<dbReference type="EMBL" id="AOIS01000011">
    <property type="protein sequence ID" value="ELZ23287.1"/>
    <property type="molecule type" value="Genomic_DNA"/>
</dbReference>
<reference evidence="2 3" key="1">
    <citation type="journal article" date="2014" name="PLoS Genet.">
        <title>Phylogenetically driven sequencing of extremely halophilic archaea reveals strategies for static and dynamic osmo-response.</title>
        <authorList>
            <person name="Becker E.A."/>
            <person name="Seitzer P.M."/>
            <person name="Tritt A."/>
            <person name="Larsen D."/>
            <person name="Krusor M."/>
            <person name="Yao A.I."/>
            <person name="Wu D."/>
            <person name="Madern D."/>
            <person name="Eisen J.A."/>
            <person name="Darling A.E."/>
            <person name="Facciotti M.T."/>
        </authorList>
    </citation>
    <scope>NUCLEOTIDE SEQUENCE [LARGE SCALE GENOMIC DNA]</scope>
    <source>
        <strain evidence="2 3">JCM 13891</strain>
    </source>
</reference>
<feature type="transmembrane region" description="Helical" evidence="1">
    <location>
        <begin position="20"/>
        <end position="39"/>
    </location>
</feature>
<evidence type="ECO:0000256" key="1">
    <source>
        <dbReference type="SAM" id="Phobius"/>
    </source>
</evidence>
<protein>
    <submittedName>
        <fullName evidence="2">Uncharacterized protein</fullName>
    </submittedName>
</protein>
<evidence type="ECO:0000313" key="3">
    <source>
        <dbReference type="Proteomes" id="UP000011657"/>
    </source>
</evidence>
<keyword evidence="3" id="KW-1185">Reference proteome</keyword>
<name>M0CLN6_9EURY</name>
<dbReference type="InterPro" id="IPR055943">
    <property type="entry name" value="DUF7521"/>
</dbReference>
<gene>
    <name evidence="2" type="ORF">C477_02029</name>
</gene>
<dbReference type="STRING" id="1227488.C477_02029"/>
<proteinExistence type="predicted"/>
<organism evidence="2 3">
    <name type="scientific">Haloterrigena salina JCM 13891</name>
    <dbReference type="NCBI Taxonomy" id="1227488"/>
    <lineage>
        <taxon>Archaea</taxon>
        <taxon>Methanobacteriati</taxon>
        <taxon>Methanobacteriota</taxon>
        <taxon>Stenosarchaea group</taxon>
        <taxon>Halobacteria</taxon>
        <taxon>Halobacteriales</taxon>
        <taxon>Natrialbaceae</taxon>
        <taxon>Haloterrigena</taxon>
    </lineage>
</organism>
<dbReference type="Pfam" id="PF24365">
    <property type="entry name" value="DUF7521"/>
    <property type="match status" value="1"/>
</dbReference>
<dbReference type="eggNOG" id="arCOG03915">
    <property type="taxonomic scope" value="Archaea"/>
</dbReference>
<evidence type="ECO:0000313" key="2">
    <source>
        <dbReference type="EMBL" id="ELZ23287.1"/>
    </source>
</evidence>
<dbReference type="PATRIC" id="fig|1227488.3.peg.396"/>
<dbReference type="AlphaFoldDB" id="M0CLN6"/>
<keyword evidence="1" id="KW-1133">Transmembrane helix</keyword>
<sequence>MAVGSGPAGKRLGCPRVGSIRLETAVVAGWFVVNASYLVPVRNFRRTDTMSFHDAGTSIAISLAVVKTLILLVGSFITFLAFKAYRRTRQRALGLLAAGFGLVTLGLVLAGLLYEILGVSLMMGILLESLLMLVGFVIIAYSLYVT</sequence>
<keyword evidence="1" id="KW-0812">Transmembrane</keyword>
<accession>M0CLN6</accession>
<feature type="transmembrane region" description="Helical" evidence="1">
    <location>
        <begin position="93"/>
        <end position="114"/>
    </location>
</feature>
<comment type="caution">
    <text evidence="2">The sequence shown here is derived from an EMBL/GenBank/DDBJ whole genome shotgun (WGS) entry which is preliminary data.</text>
</comment>
<feature type="transmembrane region" description="Helical" evidence="1">
    <location>
        <begin position="59"/>
        <end position="81"/>
    </location>
</feature>
<dbReference type="Proteomes" id="UP000011657">
    <property type="component" value="Unassembled WGS sequence"/>
</dbReference>
<feature type="transmembrane region" description="Helical" evidence="1">
    <location>
        <begin position="120"/>
        <end position="144"/>
    </location>
</feature>
<keyword evidence="1" id="KW-0472">Membrane</keyword>